<gene>
    <name evidence="2" type="ORF">TIFTF001_008884</name>
</gene>
<evidence type="ECO:0000313" key="2">
    <source>
        <dbReference type="EMBL" id="GMN39651.1"/>
    </source>
</evidence>
<proteinExistence type="predicted"/>
<evidence type="ECO:0000313" key="3">
    <source>
        <dbReference type="Proteomes" id="UP001187192"/>
    </source>
</evidence>
<feature type="compositionally biased region" description="Basic and acidic residues" evidence="1">
    <location>
        <begin position="15"/>
        <end position="36"/>
    </location>
</feature>
<reference evidence="2" key="1">
    <citation type="submission" date="2023-07" db="EMBL/GenBank/DDBJ databases">
        <title>draft genome sequence of fig (Ficus carica).</title>
        <authorList>
            <person name="Takahashi T."/>
            <person name="Nishimura K."/>
        </authorList>
    </citation>
    <scope>NUCLEOTIDE SEQUENCE</scope>
</reference>
<dbReference type="EMBL" id="BTGU01000009">
    <property type="protein sequence ID" value="GMN39651.1"/>
    <property type="molecule type" value="Genomic_DNA"/>
</dbReference>
<protein>
    <submittedName>
        <fullName evidence="2">Uncharacterized protein</fullName>
    </submittedName>
</protein>
<name>A0AA88AFX0_FICCA</name>
<sequence length="142" mass="15788">MGFATKNLLVLYQTDQKKTERKRNDLRSGDPERERVPGSPGPHPSQRSTDPRGWVAGWWVMNHSYGHTPWNSGPIKRGHGAVVACPRMIVDGGLRQACDGDRLESRSPQRGRMSKRSRTSCVRLSSIGTAIPIGFARDRIAP</sequence>
<dbReference type="AlphaFoldDB" id="A0AA88AFX0"/>
<organism evidence="2 3">
    <name type="scientific">Ficus carica</name>
    <name type="common">Common fig</name>
    <dbReference type="NCBI Taxonomy" id="3494"/>
    <lineage>
        <taxon>Eukaryota</taxon>
        <taxon>Viridiplantae</taxon>
        <taxon>Streptophyta</taxon>
        <taxon>Embryophyta</taxon>
        <taxon>Tracheophyta</taxon>
        <taxon>Spermatophyta</taxon>
        <taxon>Magnoliopsida</taxon>
        <taxon>eudicotyledons</taxon>
        <taxon>Gunneridae</taxon>
        <taxon>Pentapetalae</taxon>
        <taxon>rosids</taxon>
        <taxon>fabids</taxon>
        <taxon>Rosales</taxon>
        <taxon>Moraceae</taxon>
        <taxon>Ficeae</taxon>
        <taxon>Ficus</taxon>
    </lineage>
</organism>
<accession>A0AA88AFX0</accession>
<keyword evidence="3" id="KW-1185">Reference proteome</keyword>
<dbReference type="Proteomes" id="UP001187192">
    <property type="component" value="Unassembled WGS sequence"/>
</dbReference>
<comment type="caution">
    <text evidence="2">The sequence shown here is derived from an EMBL/GenBank/DDBJ whole genome shotgun (WGS) entry which is preliminary data.</text>
</comment>
<feature type="region of interest" description="Disordered" evidence="1">
    <location>
        <begin position="12"/>
        <end position="52"/>
    </location>
</feature>
<evidence type="ECO:0000256" key="1">
    <source>
        <dbReference type="SAM" id="MobiDB-lite"/>
    </source>
</evidence>